<dbReference type="InterPro" id="IPR050300">
    <property type="entry name" value="GDXG_lipolytic_enzyme"/>
</dbReference>
<protein>
    <submittedName>
        <fullName evidence="3">Alpha/beta-hydrolase</fullName>
    </submittedName>
</protein>
<keyword evidence="4" id="KW-1185">Reference proteome</keyword>
<evidence type="ECO:0000259" key="2">
    <source>
        <dbReference type="Pfam" id="PF07859"/>
    </source>
</evidence>
<accession>A0A319CY10</accession>
<keyword evidence="1 3" id="KW-0378">Hydrolase</keyword>
<dbReference type="VEuPathDB" id="FungiDB:BO71DRAFT_402940"/>
<proteinExistence type="predicted"/>
<dbReference type="GO" id="GO:0016787">
    <property type="term" value="F:hydrolase activity"/>
    <property type="evidence" value="ECO:0007669"/>
    <property type="project" value="UniProtKB-KW"/>
</dbReference>
<dbReference type="Proteomes" id="UP000247810">
    <property type="component" value="Unassembled WGS sequence"/>
</dbReference>
<dbReference type="PANTHER" id="PTHR48081">
    <property type="entry name" value="AB HYDROLASE SUPERFAMILY PROTEIN C4A8.06C"/>
    <property type="match status" value="1"/>
</dbReference>
<dbReference type="STRING" id="1448320.A0A319CY10"/>
<organism evidence="3 4">
    <name type="scientific">Aspergillus ellipticus CBS 707.79</name>
    <dbReference type="NCBI Taxonomy" id="1448320"/>
    <lineage>
        <taxon>Eukaryota</taxon>
        <taxon>Fungi</taxon>
        <taxon>Dikarya</taxon>
        <taxon>Ascomycota</taxon>
        <taxon>Pezizomycotina</taxon>
        <taxon>Eurotiomycetes</taxon>
        <taxon>Eurotiomycetidae</taxon>
        <taxon>Eurotiales</taxon>
        <taxon>Aspergillaceae</taxon>
        <taxon>Aspergillus</taxon>
        <taxon>Aspergillus subgen. Circumdati</taxon>
    </lineage>
</organism>
<dbReference type="Pfam" id="PF07859">
    <property type="entry name" value="Abhydrolase_3"/>
    <property type="match status" value="1"/>
</dbReference>
<feature type="domain" description="Alpha/beta hydrolase fold-3" evidence="2">
    <location>
        <begin position="88"/>
        <end position="276"/>
    </location>
</feature>
<name>A0A319CY10_9EURO</name>
<dbReference type="InterPro" id="IPR029058">
    <property type="entry name" value="AB_hydrolase_fold"/>
</dbReference>
<dbReference type="SUPFAM" id="SSF53474">
    <property type="entry name" value="alpha/beta-Hydrolases"/>
    <property type="match status" value="1"/>
</dbReference>
<sequence>MEVLPTTLPTEPLLKVRLPLPHRLNCFLRLWALKCLAALYFFYLRVFKPAPAWTRPTLVRRYPCRPMLTTRVFFPPDYAPGKLLPVYLNIHGGGFAVSDAAVDDRFCVAWAKRTGMLVVSLDYRKVPRFPFPTATEDVAAQVAAVLEDPELPVDRTRVGIGGFSAGGHLALSAAQLPPLKGVVRAVVSYYPIVDFSHPPDVKMESRPYRDGPVDRLGEAGWYLDWGFVEVGRNRRDPVLSPCYAKAEDLPPRIYMVAAQWDMLRLEAQQMIHRLAGLEDKQDQEEAFEEGPYKWTLATGCAHGFTHGPAGGELKSARRKQLCEEIYQGAHEWLKKAGLA</sequence>
<dbReference type="AlphaFoldDB" id="A0A319CY10"/>
<gene>
    <name evidence="3" type="ORF">BO71DRAFT_402940</name>
</gene>
<evidence type="ECO:0000256" key="1">
    <source>
        <dbReference type="ARBA" id="ARBA00022801"/>
    </source>
</evidence>
<dbReference type="Gene3D" id="3.40.50.1820">
    <property type="entry name" value="alpha/beta hydrolase"/>
    <property type="match status" value="1"/>
</dbReference>
<evidence type="ECO:0000313" key="3">
    <source>
        <dbReference type="EMBL" id="PYH89589.1"/>
    </source>
</evidence>
<reference evidence="3 4" key="1">
    <citation type="submission" date="2018-02" db="EMBL/GenBank/DDBJ databases">
        <title>The genomes of Aspergillus section Nigri reveals drivers in fungal speciation.</title>
        <authorList>
            <consortium name="DOE Joint Genome Institute"/>
            <person name="Vesth T.C."/>
            <person name="Nybo J."/>
            <person name="Theobald S."/>
            <person name="Brandl J."/>
            <person name="Frisvad J.C."/>
            <person name="Nielsen K.F."/>
            <person name="Lyhne E.K."/>
            <person name="Kogle M.E."/>
            <person name="Kuo A."/>
            <person name="Riley R."/>
            <person name="Clum A."/>
            <person name="Nolan M."/>
            <person name="Lipzen A."/>
            <person name="Salamov A."/>
            <person name="Henrissat B."/>
            <person name="Wiebenga A."/>
            <person name="De vries R.P."/>
            <person name="Grigoriev I.V."/>
            <person name="Mortensen U.H."/>
            <person name="Andersen M.R."/>
            <person name="Baker S.E."/>
        </authorList>
    </citation>
    <scope>NUCLEOTIDE SEQUENCE [LARGE SCALE GENOMIC DNA]</scope>
    <source>
        <strain evidence="3 4">CBS 707.79</strain>
    </source>
</reference>
<dbReference type="PANTHER" id="PTHR48081:SF8">
    <property type="entry name" value="ALPHA_BETA HYDROLASE FOLD-3 DOMAIN-CONTAINING PROTEIN-RELATED"/>
    <property type="match status" value="1"/>
</dbReference>
<dbReference type="EMBL" id="KZ826022">
    <property type="protein sequence ID" value="PYH89589.1"/>
    <property type="molecule type" value="Genomic_DNA"/>
</dbReference>
<dbReference type="OrthoDB" id="408631at2759"/>
<dbReference type="InterPro" id="IPR013094">
    <property type="entry name" value="AB_hydrolase_3"/>
</dbReference>
<evidence type="ECO:0000313" key="4">
    <source>
        <dbReference type="Proteomes" id="UP000247810"/>
    </source>
</evidence>